<keyword evidence="2" id="KW-1185">Reference proteome</keyword>
<dbReference type="Proteomes" id="UP000591844">
    <property type="component" value="Unassembled WGS sequence"/>
</dbReference>
<protein>
    <submittedName>
        <fullName evidence="1">Uncharacterized protein</fullName>
    </submittedName>
</protein>
<organism evidence="1 2">
    <name type="scientific">Photorhabdus cinerea</name>
    <dbReference type="NCBI Taxonomy" id="471575"/>
    <lineage>
        <taxon>Bacteria</taxon>
        <taxon>Pseudomonadati</taxon>
        <taxon>Pseudomonadota</taxon>
        <taxon>Gammaproteobacteria</taxon>
        <taxon>Enterobacterales</taxon>
        <taxon>Morganellaceae</taxon>
        <taxon>Photorhabdus</taxon>
    </lineage>
</organism>
<evidence type="ECO:0000313" key="1">
    <source>
        <dbReference type="EMBL" id="NHB94447.1"/>
    </source>
</evidence>
<gene>
    <name evidence="1" type="ORF">C5469_20840</name>
</gene>
<reference evidence="1 2" key="1">
    <citation type="submission" date="2018-02" db="EMBL/GenBank/DDBJ databases">
        <authorList>
            <person name="Machado R.A."/>
        </authorList>
    </citation>
    <scope>NUCLEOTIDE SEQUENCE [LARGE SCALE GENOMIC DNA]</scope>
    <source>
        <strain evidence="1 2">DSM 19724</strain>
    </source>
</reference>
<sequence length="93" mass="10606">MNIEVSFPKKNIRLDRESISKAVKNDEFNKPGIGIIDTLTAEVNVWGFCDMTHATLLFKYEEDFLPDVSFSGFEKRAFEYAKKVIASLNIPSE</sequence>
<dbReference type="AlphaFoldDB" id="A0A7X5QHK2"/>
<accession>A0A7X5QHK2</accession>
<dbReference type="RefSeq" id="WP_166310365.1">
    <property type="nucleotide sequence ID" value="NZ_CAWPIB010000038.1"/>
</dbReference>
<proteinExistence type="predicted"/>
<evidence type="ECO:0000313" key="2">
    <source>
        <dbReference type="Proteomes" id="UP000591844"/>
    </source>
</evidence>
<name>A0A7X5QHK2_9GAMM</name>
<comment type="caution">
    <text evidence="1">The sequence shown here is derived from an EMBL/GenBank/DDBJ whole genome shotgun (WGS) entry which is preliminary data.</text>
</comment>
<dbReference type="EMBL" id="PUJW01000038">
    <property type="protein sequence ID" value="NHB94447.1"/>
    <property type="molecule type" value="Genomic_DNA"/>
</dbReference>